<dbReference type="EMBL" id="OBEJ01000001">
    <property type="protein sequence ID" value="SNZ06880.1"/>
    <property type="molecule type" value="Genomic_DNA"/>
</dbReference>
<dbReference type="AlphaFoldDB" id="A0A285NBR8"/>
<sequence>MNENASPESVSGGRRGWKEILRNVVIVVVAIGVAWTLKSWLYDADETARDR</sequence>
<evidence type="ECO:0000313" key="2">
    <source>
        <dbReference type="EMBL" id="SNZ06880.1"/>
    </source>
</evidence>
<dbReference type="Proteomes" id="UP000219453">
    <property type="component" value="Unassembled WGS sequence"/>
</dbReference>
<proteinExistence type="predicted"/>
<gene>
    <name evidence="2" type="ORF">SAMN06269185_1318</name>
</gene>
<dbReference type="RefSeq" id="WP_179747408.1">
    <property type="nucleotide sequence ID" value="NZ_OBEJ01000001.1"/>
</dbReference>
<protein>
    <submittedName>
        <fullName evidence="2">Uncharacterized protein</fullName>
    </submittedName>
</protein>
<keyword evidence="3" id="KW-1185">Reference proteome</keyword>
<keyword evidence="1" id="KW-1133">Transmembrane helix</keyword>
<name>A0A285NBR8_NATPI</name>
<feature type="transmembrane region" description="Helical" evidence="1">
    <location>
        <begin position="20"/>
        <end position="41"/>
    </location>
</feature>
<keyword evidence="1" id="KW-0472">Membrane</keyword>
<reference evidence="2 3" key="1">
    <citation type="submission" date="2017-09" db="EMBL/GenBank/DDBJ databases">
        <authorList>
            <person name="Ehlers B."/>
            <person name="Leendertz F.H."/>
        </authorList>
    </citation>
    <scope>NUCLEOTIDE SEQUENCE [LARGE SCALE GENOMIC DNA]</scope>
    <source>
        <strain evidence="2 3">DSM 27208</strain>
    </source>
</reference>
<evidence type="ECO:0000313" key="3">
    <source>
        <dbReference type="Proteomes" id="UP000219453"/>
    </source>
</evidence>
<accession>A0A285NBR8</accession>
<organism evidence="2 3">
    <name type="scientific">Natronoarchaeum philippinense</name>
    <dbReference type="NCBI Taxonomy" id="558529"/>
    <lineage>
        <taxon>Archaea</taxon>
        <taxon>Methanobacteriati</taxon>
        <taxon>Methanobacteriota</taxon>
        <taxon>Stenosarchaea group</taxon>
        <taxon>Halobacteria</taxon>
        <taxon>Halobacteriales</taxon>
        <taxon>Natronoarchaeaceae</taxon>
    </lineage>
</organism>
<keyword evidence="1" id="KW-0812">Transmembrane</keyword>
<evidence type="ECO:0000256" key="1">
    <source>
        <dbReference type="SAM" id="Phobius"/>
    </source>
</evidence>